<dbReference type="EMBL" id="CP000875">
    <property type="protein sequence ID" value="ABX07088.1"/>
    <property type="molecule type" value="Genomic_DNA"/>
</dbReference>
<dbReference type="KEGG" id="hau:Haur_4456"/>
<sequence length="155" mass="17961">MGQLLDGAAFLSQTNAMQATLRQLIGGALWFHGPSCDLESFVIRVGEPRTREIQYYQLTINCAWRLRQQQQILLSSEDWLYDDDNNIEFEPSVAKFWAKHDPASLIIWSIEVKPQSGDLCFSINYDYKLDILINAAAGQHWVLHRDGLEIWRYRS</sequence>
<organism evidence="1 2">
    <name type="scientific">Herpetosiphon aurantiacus (strain ATCC 23779 / DSM 785 / 114-95)</name>
    <dbReference type="NCBI Taxonomy" id="316274"/>
    <lineage>
        <taxon>Bacteria</taxon>
        <taxon>Bacillati</taxon>
        <taxon>Chloroflexota</taxon>
        <taxon>Chloroflexia</taxon>
        <taxon>Herpetosiphonales</taxon>
        <taxon>Herpetosiphonaceae</taxon>
        <taxon>Herpetosiphon</taxon>
    </lineage>
</organism>
<proteinExistence type="predicted"/>
<keyword evidence="2" id="KW-1185">Reference proteome</keyword>
<evidence type="ECO:0000313" key="2">
    <source>
        <dbReference type="Proteomes" id="UP000000787"/>
    </source>
</evidence>
<gene>
    <name evidence="1" type="ordered locus">Haur_4456</name>
</gene>
<accession>A9AZN4</accession>
<dbReference type="STRING" id="316274.Haur_4456"/>
<name>A9AZN4_HERA2</name>
<dbReference type="BioCyc" id="HAUR316274:GHYA-4511-MONOMER"/>
<reference evidence="1 2" key="1">
    <citation type="journal article" date="2011" name="Stand. Genomic Sci.">
        <title>Complete genome sequence of the filamentous gliding predatory bacterium Herpetosiphon aurantiacus type strain (114-95(T)).</title>
        <authorList>
            <person name="Kiss H."/>
            <person name="Nett M."/>
            <person name="Domin N."/>
            <person name="Martin K."/>
            <person name="Maresca J.A."/>
            <person name="Copeland A."/>
            <person name="Lapidus A."/>
            <person name="Lucas S."/>
            <person name="Berry K.W."/>
            <person name="Glavina Del Rio T."/>
            <person name="Dalin E."/>
            <person name="Tice H."/>
            <person name="Pitluck S."/>
            <person name="Richardson P."/>
            <person name="Bruce D."/>
            <person name="Goodwin L."/>
            <person name="Han C."/>
            <person name="Detter J.C."/>
            <person name="Schmutz J."/>
            <person name="Brettin T."/>
            <person name="Land M."/>
            <person name="Hauser L."/>
            <person name="Kyrpides N.C."/>
            <person name="Ivanova N."/>
            <person name="Goker M."/>
            <person name="Woyke T."/>
            <person name="Klenk H.P."/>
            <person name="Bryant D.A."/>
        </authorList>
    </citation>
    <scope>NUCLEOTIDE SEQUENCE [LARGE SCALE GENOMIC DNA]</scope>
    <source>
        <strain evidence="2">ATCC 23779 / DSM 785 / 114-95</strain>
    </source>
</reference>
<dbReference type="AlphaFoldDB" id="A9AZN4"/>
<dbReference type="Proteomes" id="UP000000787">
    <property type="component" value="Chromosome"/>
</dbReference>
<evidence type="ECO:0000313" key="1">
    <source>
        <dbReference type="EMBL" id="ABX07088.1"/>
    </source>
</evidence>
<dbReference type="HOGENOM" id="CLU_1693100_0_0_0"/>
<dbReference type="InParanoid" id="A9AZN4"/>
<protein>
    <submittedName>
        <fullName evidence="1">Uncharacterized protein</fullName>
    </submittedName>
</protein>